<name>A0A2W5RCM4_ACIJO</name>
<dbReference type="EMBL" id="QFQJ01000079">
    <property type="protein sequence ID" value="PZQ86782.1"/>
    <property type="molecule type" value="Genomic_DNA"/>
</dbReference>
<dbReference type="Proteomes" id="UP000249282">
    <property type="component" value="Unassembled WGS sequence"/>
</dbReference>
<protein>
    <submittedName>
        <fullName evidence="1">Uncharacterized protein</fullName>
    </submittedName>
</protein>
<comment type="caution">
    <text evidence="1">The sequence shown here is derived from an EMBL/GenBank/DDBJ whole genome shotgun (WGS) entry which is preliminary data.</text>
</comment>
<evidence type="ECO:0000313" key="1">
    <source>
        <dbReference type="EMBL" id="PZQ86782.1"/>
    </source>
</evidence>
<accession>A0A2W5RCM4</accession>
<proteinExistence type="predicted"/>
<gene>
    <name evidence="1" type="ORF">DI542_13215</name>
</gene>
<sequence>MTLGIQAMLGKIRSLPQNDPNFNALVENLLGLGLDGTDKTRSHVNHALGTVQEFLSLYPQHKQTIKNSPKSESFPITNSPAVLADWIQFIQSQHGPFGPNSCYNYDIQKNILPVNLGGNATGGGAGGDEFKKVLRLLAEIL</sequence>
<reference evidence="1 2" key="1">
    <citation type="submission" date="2017-11" db="EMBL/GenBank/DDBJ databases">
        <title>Infants hospitalized years apart are colonized by the same room-sourced microbial strains.</title>
        <authorList>
            <person name="Brooks B."/>
            <person name="Olm M.R."/>
            <person name="Firek B.A."/>
            <person name="Baker R."/>
            <person name="Thomas B.C."/>
            <person name="Morowitz M.J."/>
            <person name="Banfield J.F."/>
        </authorList>
    </citation>
    <scope>NUCLEOTIDE SEQUENCE [LARGE SCALE GENOMIC DNA]</scope>
    <source>
        <strain evidence="1">S2_003_000_R3_20</strain>
    </source>
</reference>
<dbReference type="RefSeq" id="WP_279686940.1">
    <property type="nucleotide sequence ID" value="NZ_JAOCHC010000002.1"/>
</dbReference>
<organism evidence="1 2">
    <name type="scientific">Acinetobacter johnsonii</name>
    <dbReference type="NCBI Taxonomy" id="40214"/>
    <lineage>
        <taxon>Bacteria</taxon>
        <taxon>Pseudomonadati</taxon>
        <taxon>Pseudomonadota</taxon>
        <taxon>Gammaproteobacteria</taxon>
        <taxon>Moraxellales</taxon>
        <taxon>Moraxellaceae</taxon>
        <taxon>Acinetobacter</taxon>
    </lineage>
</organism>
<dbReference type="AlphaFoldDB" id="A0A2W5RCM4"/>
<evidence type="ECO:0000313" key="2">
    <source>
        <dbReference type="Proteomes" id="UP000249282"/>
    </source>
</evidence>